<accession>A0A090IFX6</accession>
<dbReference type="Proteomes" id="UP000182660">
    <property type="component" value="Unassembled WGS sequence"/>
</dbReference>
<dbReference type="HOGENOM" id="CLU_174066_0_0_6"/>
<organism evidence="2 4">
    <name type="scientific">Moritella viscosa</name>
    <dbReference type="NCBI Taxonomy" id="80854"/>
    <lineage>
        <taxon>Bacteria</taxon>
        <taxon>Pseudomonadati</taxon>
        <taxon>Pseudomonadota</taxon>
        <taxon>Gammaproteobacteria</taxon>
        <taxon>Alteromonadales</taxon>
        <taxon>Moritellaceae</taxon>
        <taxon>Moritella</taxon>
    </lineage>
</organism>
<sequence>MAKLKNEKKLFKAAIALGTQYLQQRGSTFTTTDPEDVKAQYIYKALVFDKLMQPLAKDQETTLNIKHKLAIWISRKLPADHPLLTSE</sequence>
<evidence type="ECO:0000313" key="3">
    <source>
        <dbReference type="Proteomes" id="UP000182660"/>
    </source>
</evidence>
<dbReference type="Pfam" id="PF16691">
    <property type="entry name" value="DUF5062"/>
    <property type="match status" value="1"/>
</dbReference>
<protein>
    <recommendedName>
        <fullName evidence="5">DUF5062 domain-containing protein</fullName>
    </recommendedName>
</protein>
<evidence type="ECO:0000313" key="4">
    <source>
        <dbReference type="Proteomes" id="UP000183794"/>
    </source>
</evidence>
<dbReference type="InterPro" id="IPR038316">
    <property type="entry name" value="DUF5062_sf"/>
</dbReference>
<dbReference type="EMBL" id="FPLD01000011">
    <property type="protein sequence ID" value="SGY84385.1"/>
    <property type="molecule type" value="Genomic_DNA"/>
</dbReference>
<dbReference type="RefSeq" id="WP_045109117.1">
    <property type="nucleotide sequence ID" value="NZ_FPLE01000015.1"/>
</dbReference>
<name>A0A090IFX6_9GAMM</name>
<proteinExistence type="predicted"/>
<dbReference type="AlphaFoldDB" id="A0A090IFX6"/>
<dbReference type="Proteomes" id="UP000183794">
    <property type="component" value="Unassembled WGS sequence"/>
</dbReference>
<dbReference type="Gene3D" id="1.20.120.1930">
    <property type="entry name" value="Uncharacterised protein PF16691, DUF5062"/>
    <property type="match status" value="1"/>
</dbReference>
<evidence type="ECO:0000313" key="2">
    <source>
        <dbReference type="EMBL" id="SGY84385.1"/>
    </source>
</evidence>
<evidence type="ECO:0000313" key="1">
    <source>
        <dbReference type="EMBL" id="SGY83272.1"/>
    </source>
</evidence>
<dbReference type="KEGG" id="mvs:MVIS_0680"/>
<keyword evidence="3" id="KW-1185">Reference proteome</keyword>
<dbReference type="InterPro" id="IPR032036">
    <property type="entry name" value="DUF5062"/>
</dbReference>
<reference evidence="2 4" key="2">
    <citation type="submission" date="2016-11" db="EMBL/GenBank/DDBJ databases">
        <authorList>
            <person name="Jaros S."/>
            <person name="Januszkiewicz K."/>
            <person name="Wedrychowicz H."/>
        </authorList>
    </citation>
    <scope>NUCLEOTIDE SEQUENCE [LARGE SCALE GENOMIC DNA]</scope>
    <source>
        <strain evidence="2">NVI 5450</strain>
    </source>
</reference>
<reference evidence="1 3" key="1">
    <citation type="submission" date="2016-11" db="EMBL/GenBank/DDBJ databases">
        <authorList>
            <person name="Klemetsen T."/>
        </authorList>
    </citation>
    <scope>NUCLEOTIDE SEQUENCE [LARGE SCALE GENOMIC DNA]</scope>
    <source>
        <strain evidence="1">MT 2528</strain>
    </source>
</reference>
<evidence type="ECO:0008006" key="5">
    <source>
        <dbReference type="Google" id="ProtNLM"/>
    </source>
</evidence>
<dbReference type="OrthoDB" id="8547747at2"/>
<dbReference type="EMBL" id="FPLJ01000013">
    <property type="protein sequence ID" value="SGY83272.1"/>
    <property type="molecule type" value="Genomic_DNA"/>
</dbReference>
<dbReference type="PATRIC" id="fig|80854.5.peg.712"/>
<gene>
    <name evidence="1" type="ORF">MT2528_0403</name>
    <name evidence="2" type="ORF">NVI5450_0387</name>
</gene>